<accession>A0A091E8D1</accession>
<name>A0A091E8D1_FUKDA</name>
<keyword evidence="7" id="KW-1185">Reference proteome</keyword>
<feature type="compositionally biased region" description="Basic and acidic residues" evidence="5">
    <location>
        <begin position="18"/>
        <end position="31"/>
    </location>
</feature>
<dbReference type="GO" id="GO:1990904">
    <property type="term" value="C:ribonucleoprotein complex"/>
    <property type="evidence" value="ECO:0007669"/>
    <property type="project" value="UniProtKB-KW"/>
</dbReference>
<dbReference type="Pfam" id="PF01779">
    <property type="entry name" value="Ribosomal_L29e"/>
    <property type="match status" value="1"/>
</dbReference>
<dbReference type="Gene3D" id="6.10.140.1730">
    <property type="match status" value="1"/>
</dbReference>
<organism evidence="6 7">
    <name type="scientific">Fukomys damarensis</name>
    <name type="common">Damaraland mole rat</name>
    <name type="synonym">Cryptomys damarensis</name>
    <dbReference type="NCBI Taxonomy" id="885580"/>
    <lineage>
        <taxon>Eukaryota</taxon>
        <taxon>Metazoa</taxon>
        <taxon>Chordata</taxon>
        <taxon>Craniata</taxon>
        <taxon>Vertebrata</taxon>
        <taxon>Euteleostomi</taxon>
        <taxon>Mammalia</taxon>
        <taxon>Eutheria</taxon>
        <taxon>Euarchontoglires</taxon>
        <taxon>Glires</taxon>
        <taxon>Rodentia</taxon>
        <taxon>Hystricomorpha</taxon>
        <taxon>Bathyergidae</taxon>
        <taxon>Fukomys</taxon>
    </lineage>
</organism>
<gene>
    <name evidence="6" type="ORF">H920_07157</name>
</gene>
<sequence>MTRPWSEKRGLWSRGNRKQLDKSVQRCDKHSNKPGLRPKVTRTEHKDIKVTHGAHSVPHPVACPSNPRTRHTVFLAAVVHSPRRCFATVDYGTDMATSKNHTMHNQSPKWHRNPDCKDTISERGRTQVPEEYAFCQEKDLKKMQANNTKSRSACPEAVKALVKPKEVKPKMPKGVNCKLA</sequence>
<evidence type="ECO:0000256" key="1">
    <source>
        <dbReference type="ARBA" id="ARBA00010247"/>
    </source>
</evidence>
<dbReference type="GO" id="GO:0006412">
    <property type="term" value="P:translation"/>
    <property type="evidence" value="ECO:0007669"/>
    <property type="project" value="InterPro"/>
</dbReference>
<evidence type="ECO:0000256" key="5">
    <source>
        <dbReference type="SAM" id="MobiDB-lite"/>
    </source>
</evidence>
<evidence type="ECO:0000313" key="7">
    <source>
        <dbReference type="Proteomes" id="UP000028990"/>
    </source>
</evidence>
<evidence type="ECO:0000256" key="2">
    <source>
        <dbReference type="ARBA" id="ARBA00022980"/>
    </source>
</evidence>
<dbReference type="InterPro" id="IPR002673">
    <property type="entry name" value="Ribosomal_eL29"/>
</dbReference>
<feature type="compositionally biased region" description="Basic and acidic residues" evidence="5">
    <location>
        <begin position="1"/>
        <end position="10"/>
    </location>
</feature>
<comment type="similarity">
    <text evidence="1 4">Belongs to the eukaryotic ribosomal protein eL29 family.</text>
</comment>
<proteinExistence type="inferred from homology"/>
<dbReference type="GO" id="GO:0005840">
    <property type="term" value="C:ribosome"/>
    <property type="evidence" value="ECO:0007669"/>
    <property type="project" value="UniProtKB-KW"/>
</dbReference>
<keyword evidence="3 4" id="KW-0687">Ribonucleoprotein</keyword>
<feature type="region of interest" description="Disordered" evidence="5">
    <location>
        <begin position="1"/>
        <end position="41"/>
    </location>
</feature>
<dbReference type="Proteomes" id="UP000028990">
    <property type="component" value="Unassembled WGS sequence"/>
</dbReference>
<keyword evidence="2 4" id="KW-0689">Ribosomal protein</keyword>
<evidence type="ECO:0000256" key="3">
    <source>
        <dbReference type="ARBA" id="ARBA00023274"/>
    </source>
</evidence>
<protein>
    <recommendedName>
        <fullName evidence="4">60S ribosomal protein L29</fullName>
    </recommendedName>
</protein>
<dbReference type="AlphaFoldDB" id="A0A091E8D1"/>
<dbReference type="GO" id="GO:0003735">
    <property type="term" value="F:structural constituent of ribosome"/>
    <property type="evidence" value="ECO:0007669"/>
    <property type="project" value="UniProtKB-UniRule"/>
</dbReference>
<evidence type="ECO:0000313" key="6">
    <source>
        <dbReference type="EMBL" id="KFO31416.1"/>
    </source>
</evidence>
<reference evidence="6 7" key="1">
    <citation type="submission" date="2013-11" db="EMBL/GenBank/DDBJ databases">
        <title>The Damaraland mole rat (Fukomys damarensis) genome and evolution of African mole rats.</title>
        <authorList>
            <person name="Gladyshev V.N."/>
            <person name="Fang X."/>
        </authorList>
    </citation>
    <scope>NUCLEOTIDE SEQUENCE [LARGE SCALE GENOMIC DNA]</scope>
    <source>
        <tissue evidence="6">Liver</tissue>
    </source>
</reference>
<dbReference type="EMBL" id="KN122282">
    <property type="protein sequence ID" value="KFO31416.1"/>
    <property type="molecule type" value="Genomic_DNA"/>
</dbReference>
<evidence type="ECO:0000256" key="4">
    <source>
        <dbReference type="RuleBase" id="RU364026"/>
    </source>
</evidence>